<reference evidence="3" key="1">
    <citation type="journal article" date="2019" name="Int. J. Syst. Evol. Microbiol.">
        <title>The Global Catalogue of Microorganisms (GCM) 10K type strain sequencing project: providing services to taxonomists for standard genome sequencing and annotation.</title>
        <authorList>
            <consortium name="The Broad Institute Genomics Platform"/>
            <consortium name="The Broad Institute Genome Sequencing Center for Infectious Disease"/>
            <person name="Wu L."/>
            <person name="Ma J."/>
        </authorList>
    </citation>
    <scope>NUCLEOTIDE SEQUENCE [LARGE SCALE GENOMIC DNA]</scope>
    <source>
        <strain evidence="3">CGMCC 4.7242</strain>
    </source>
</reference>
<evidence type="ECO:0000313" key="3">
    <source>
        <dbReference type="Proteomes" id="UP001597353"/>
    </source>
</evidence>
<dbReference type="SUPFAM" id="SSF51735">
    <property type="entry name" value="NAD(P)-binding Rossmann-fold domains"/>
    <property type="match status" value="1"/>
</dbReference>
<evidence type="ECO:0000259" key="1">
    <source>
        <dbReference type="SMART" id="SM00881"/>
    </source>
</evidence>
<dbReference type="RefSeq" id="WP_390263412.1">
    <property type="nucleotide sequence ID" value="NZ_JBHUGH010000011.1"/>
</dbReference>
<dbReference type="Proteomes" id="UP001597353">
    <property type="component" value="Unassembled WGS sequence"/>
</dbReference>
<organism evidence="2 3">
    <name type="scientific">Halodurantibacterium flavum</name>
    <dbReference type="NCBI Taxonomy" id="1382802"/>
    <lineage>
        <taxon>Bacteria</taxon>
        <taxon>Pseudomonadati</taxon>
        <taxon>Pseudomonadota</taxon>
        <taxon>Alphaproteobacteria</taxon>
        <taxon>Rhodobacterales</taxon>
        <taxon>Paracoccaceae</taxon>
        <taxon>Halodurantibacterium</taxon>
    </lineage>
</organism>
<dbReference type="InterPro" id="IPR036291">
    <property type="entry name" value="NAD(P)-bd_dom_sf"/>
</dbReference>
<accession>A0ABW4S7K9</accession>
<dbReference type="InterPro" id="IPR003781">
    <property type="entry name" value="CoA-bd"/>
</dbReference>
<dbReference type="Gene3D" id="3.40.50.720">
    <property type="entry name" value="NAD(P)-binding Rossmann-like Domain"/>
    <property type="match status" value="1"/>
</dbReference>
<dbReference type="PANTHER" id="PTHR33303:SF2">
    <property type="entry name" value="COA-BINDING DOMAIN-CONTAINING PROTEIN"/>
    <property type="match status" value="1"/>
</dbReference>
<sequence length="138" mass="14963">MDIDDVTLRQILTECRTIAVVGFSPNPARPSHGVARYLAGVGYRVIPVNPGHAGEVVAGMTVVGSLSEIVEPVHMVDIFRRSEHVLPVVEEAMSLAGLRCVWMQLGISNAEARRLAEAKGIQVVDNRCTKIEHARLIG</sequence>
<dbReference type="PANTHER" id="PTHR33303">
    <property type="entry name" value="CYTOPLASMIC PROTEIN-RELATED"/>
    <property type="match status" value="1"/>
</dbReference>
<comment type="caution">
    <text evidence="2">The sequence shown here is derived from an EMBL/GenBank/DDBJ whole genome shotgun (WGS) entry which is preliminary data.</text>
</comment>
<dbReference type="SMART" id="SM00881">
    <property type="entry name" value="CoA_binding"/>
    <property type="match status" value="1"/>
</dbReference>
<proteinExistence type="predicted"/>
<gene>
    <name evidence="2" type="ORF">ACFSGJ_14755</name>
</gene>
<name>A0ABW4S7K9_9RHOB</name>
<keyword evidence="3" id="KW-1185">Reference proteome</keyword>
<evidence type="ECO:0000313" key="2">
    <source>
        <dbReference type="EMBL" id="MFD1913472.1"/>
    </source>
</evidence>
<protein>
    <submittedName>
        <fullName evidence="2">CoA-binding protein</fullName>
    </submittedName>
</protein>
<dbReference type="Pfam" id="PF13380">
    <property type="entry name" value="CoA_binding_2"/>
    <property type="match status" value="1"/>
</dbReference>
<feature type="domain" description="CoA-binding" evidence="1">
    <location>
        <begin position="12"/>
        <end position="107"/>
    </location>
</feature>
<dbReference type="EMBL" id="JBHUGH010000011">
    <property type="protein sequence ID" value="MFD1913472.1"/>
    <property type="molecule type" value="Genomic_DNA"/>
</dbReference>